<accession>A0A4Z1HT15</accession>
<gene>
    <name evidence="2" type="ORF">BCON_0144g00060</name>
</gene>
<name>A0A4Z1HT15_9HELO</name>
<protein>
    <submittedName>
        <fullName evidence="2">Uncharacterized protein</fullName>
    </submittedName>
</protein>
<sequence length="147" mass="16527">MFPIPLKLSLSRAVVVICCSGGLTELWLYFVKLYWKKEGSSRDTTLCSRASEDGRDRSDKEVNMRKTKKNSGDHGAVYPNFLADILDFYFRYYGMRGIKAGTGDVLAVLASLGTLIEKELLSCKSVGNMELSRVCLWAIVMIVNDIW</sequence>
<evidence type="ECO:0000313" key="3">
    <source>
        <dbReference type="Proteomes" id="UP000297527"/>
    </source>
</evidence>
<feature type="compositionally biased region" description="Basic and acidic residues" evidence="1">
    <location>
        <begin position="50"/>
        <end position="64"/>
    </location>
</feature>
<dbReference type="Proteomes" id="UP000297527">
    <property type="component" value="Unassembled WGS sequence"/>
</dbReference>
<dbReference type="OrthoDB" id="10365111at2759"/>
<evidence type="ECO:0000256" key="1">
    <source>
        <dbReference type="SAM" id="MobiDB-lite"/>
    </source>
</evidence>
<evidence type="ECO:0000313" key="2">
    <source>
        <dbReference type="EMBL" id="TGO52269.1"/>
    </source>
</evidence>
<reference evidence="2 3" key="1">
    <citation type="submission" date="2017-12" db="EMBL/GenBank/DDBJ databases">
        <title>Comparative genomics of Botrytis spp.</title>
        <authorList>
            <person name="Valero-Jimenez C.A."/>
            <person name="Tapia P."/>
            <person name="Veloso J."/>
            <person name="Silva-Moreno E."/>
            <person name="Staats M."/>
            <person name="Valdes J.H."/>
            <person name="Van Kan J.A.L."/>
        </authorList>
    </citation>
    <scope>NUCLEOTIDE SEQUENCE [LARGE SCALE GENOMIC DNA]</scope>
    <source>
        <strain evidence="2 3">MUCL11595</strain>
    </source>
</reference>
<keyword evidence="3" id="KW-1185">Reference proteome</keyword>
<organism evidence="2 3">
    <name type="scientific">Botryotinia convoluta</name>
    <dbReference type="NCBI Taxonomy" id="54673"/>
    <lineage>
        <taxon>Eukaryota</taxon>
        <taxon>Fungi</taxon>
        <taxon>Dikarya</taxon>
        <taxon>Ascomycota</taxon>
        <taxon>Pezizomycotina</taxon>
        <taxon>Leotiomycetes</taxon>
        <taxon>Helotiales</taxon>
        <taxon>Sclerotiniaceae</taxon>
        <taxon>Botryotinia</taxon>
    </lineage>
</organism>
<dbReference type="EMBL" id="PQXN01000144">
    <property type="protein sequence ID" value="TGO52269.1"/>
    <property type="molecule type" value="Genomic_DNA"/>
</dbReference>
<dbReference type="AlphaFoldDB" id="A0A4Z1HT15"/>
<feature type="region of interest" description="Disordered" evidence="1">
    <location>
        <begin position="45"/>
        <end position="71"/>
    </location>
</feature>
<proteinExistence type="predicted"/>
<comment type="caution">
    <text evidence="2">The sequence shown here is derived from an EMBL/GenBank/DDBJ whole genome shotgun (WGS) entry which is preliminary data.</text>
</comment>